<accession>A0A834GX50</accession>
<dbReference type="EMBL" id="WJXA01000005">
    <property type="protein sequence ID" value="KAF7143405.1"/>
    <property type="molecule type" value="Genomic_DNA"/>
</dbReference>
<evidence type="ECO:0000256" key="1">
    <source>
        <dbReference type="SAM" id="MobiDB-lite"/>
    </source>
</evidence>
<feature type="region of interest" description="Disordered" evidence="1">
    <location>
        <begin position="102"/>
        <end position="127"/>
    </location>
</feature>
<dbReference type="OrthoDB" id="1747617at2759"/>
<dbReference type="AlphaFoldDB" id="A0A834GX50"/>
<proteinExistence type="predicted"/>
<organism evidence="2 3">
    <name type="scientific">Rhododendron simsii</name>
    <name type="common">Sims's rhododendron</name>
    <dbReference type="NCBI Taxonomy" id="118357"/>
    <lineage>
        <taxon>Eukaryota</taxon>
        <taxon>Viridiplantae</taxon>
        <taxon>Streptophyta</taxon>
        <taxon>Embryophyta</taxon>
        <taxon>Tracheophyta</taxon>
        <taxon>Spermatophyta</taxon>
        <taxon>Magnoliopsida</taxon>
        <taxon>eudicotyledons</taxon>
        <taxon>Gunneridae</taxon>
        <taxon>Pentapetalae</taxon>
        <taxon>asterids</taxon>
        <taxon>Ericales</taxon>
        <taxon>Ericaceae</taxon>
        <taxon>Ericoideae</taxon>
        <taxon>Rhodoreae</taxon>
        <taxon>Rhododendron</taxon>
    </lineage>
</organism>
<reference evidence="2" key="1">
    <citation type="submission" date="2019-11" db="EMBL/GenBank/DDBJ databases">
        <authorList>
            <person name="Liu Y."/>
            <person name="Hou J."/>
            <person name="Li T.-Q."/>
            <person name="Guan C.-H."/>
            <person name="Wu X."/>
            <person name="Wu H.-Z."/>
            <person name="Ling F."/>
            <person name="Zhang R."/>
            <person name="Shi X.-G."/>
            <person name="Ren J.-P."/>
            <person name="Chen E.-F."/>
            <person name="Sun J.-M."/>
        </authorList>
    </citation>
    <scope>NUCLEOTIDE SEQUENCE</scope>
    <source>
        <strain evidence="2">Adult_tree_wgs_1</strain>
        <tissue evidence="2">Leaves</tissue>
    </source>
</reference>
<keyword evidence="3" id="KW-1185">Reference proteome</keyword>
<feature type="region of interest" description="Disordered" evidence="1">
    <location>
        <begin position="58"/>
        <end position="78"/>
    </location>
</feature>
<comment type="caution">
    <text evidence="2">The sequence shown here is derived from an EMBL/GenBank/DDBJ whole genome shotgun (WGS) entry which is preliminary data.</text>
</comment>
<evidence type="ECO:0000313" key="3">
    <source>
        <dbReference type="Proteomes" id="UP000626092"/>
    </source>
</evidence>
<protein>
    <submittedName>
        <fullName evidence="2">Uncharacterized protein</fullName>
    </submittedName>
</protein>
<name>A0A834GX50_RHOSS</name>
<dbReference type="Proteomes" id="UP000626092">
    <property type="component" value="Unassembled WGS sequence"/>
</dbReference>
<gene>
    <name evidence="2" type="ORF">RHSIM_Rhsim05G0077200</name>
</gene>
<evidence type="ECO:0000313" key="2">
    <source>
        <dbReference type="EMBL" id="KAF7143405.1"/>
    </source>
</evidence>
<feature type="compositionally biased region" description="Low complexity" evidence="1">
    <location>
        <begin position="116"/>
        <end position="127"/>
    </location>
</feature>
<sequence>MRNFVFSAVYSETEVAGGSSEWVFQLEGQTTQSTAYPNRNALVFPQPHIALEEVLNENGGSSEDRRDSLASQAEASFEGHVSESSNLTGLACSDAAAPNQPLATMPSVPDIIPHPTGGSSHLTGGSSEFSGCPNLSGIVDPHPQIASTQIPRFLSYRLMLVPKPNFYYGLHRFQMKLDSE</sequence>